<evidence type="ECO:0008006" key="4">
    <source>
        <dbReference type="Google" id="ProtNLM"/>
    </source>
</evidence>
<feature type="chain" id="PRO_5009515510" description="YkuD domain-containing protein" evidence="1">
    <location>
        <begin position="18"/>
        <end position="238"/>
    </location>
</feature>
<accession>A0A1F4Y1R9</accession>
<dbReference type="Proteomes" id="UP000176568">
    <property type="component" value="Unassembled WGS sequence"/>
</dbReference>
<dbReference type="EMBL" id="MEXB01000016">
    <property type="protein sequence ID" value="OGC87915.1"/>
    <property type="molecule type" value="Genomic_DNA"/>
</dbReference>
<dbReference type="STRING" id="1797247.A2419_02660"/>
<organism evidence="2 3">
    <name type="scientific">Candidatus Adlerbacteria bacterium RIFOXYC1_FULL_48_26</name>
    <dbReference type="NCBI Taxonomy" id="1797247"/>
    <lineage>
        <taxon>Bacteria</taxon>
        <taxon>Candidatus Adleribacteriota</taxon>
    </lineage>
</organism>
<comment type="caution">
    <text evidence="2">The sequence shown here is derived from an EMBL/GenBank/DDBJ whole genome shotgun (WGS) entry which is preliminary data.</text>
</comment>
<name>A0A1F4Y1R9_9BACT</name>
<evidence type="ECO:0000256" key="1">
    <source>
        <dbReference type="SAM" id="SignalP"/>
    </source>
</evidence>
<protein>
    <recommendedName>
        <fullName evidence="4">YkuD domain-containing protein</fullName>
    </recommendedName>
</protein>
<proteinExistence type="predicted"/>
<feature type="signal peptide" evidence="1">
    <location>
        <begin position="1"/>
        <end position="17"/>
    </location>
</feature>
<keyword evidence="1" id="KW-0732">Signal</keyword>
<sequence length="238" mass="25467">MKRRVLLAGSLAALLPAACKTVQEDYSYQADTTSTSYKPPVCQVGQDVHYDAARNFHIDVLVVGDGARAYSAIAEQGNNAGQTLYKTVGRYFGAMEVTWHLNVNPKRLPSHLPVLIGNGYCFGMMPVLPDGPGWSKVVASVHGKAQGGPVVNGQVALVLPRAPLTQLVDSGGKHLSFMPAVSLNIPTKYNAPIIRGRFAGQPSTQIARPGDTPGMSHVEQRVVNGEKASLFYFVHGSN</sequence>
<gene>
    <name evidence="2" type="ORF">A2419_02660</name>
</gene>
<evidence type="ECO:0000313" key="2">
    <source>
        <dbReference type="EMBL" id="OGC87915.1"/>
    </source>
</evidence>
<dbReference type="AlphaFoldDB" id="A0A1F4Y1R9"/>
<reference evidence="2 3" key="1">
    <citation type="journal article" date="2016" name="Nat. Commun.">
        <title>Thousands of microbial genomes shed light on interconnected biogeochemical processes in an aquifer system.</title>
        <authorList>
            <person name="Anantharaman K."/>
            <person name="Brown C.T."/>
            <person name="Hug L.A."/>
            <person name="Sharon I."/>
            <person name="Castelle C.J."/>
            <person name="Probst A.J."/>
            <person name="Thomas B.C."/>
            <person name="Singh A."/>
            <person name="Wilkins M.J."/>
            <person name="Karaoz U."/>
            <person name="Brodie E.L."/>
            <person name="Williams K.H."/>
            <person name="Hubbard S.S."/>
            <person name="Banfield J.F."/>
        </authorList>
    </citation>
    <scope>NUCLEOTIDE SEQUENCE [LARGE SCALE GENOMIC DNA]</scope>
</reference>
<evidence type="ECO:0000313" key="3">
    <source>
        <dbReference type="Proteomes" id="UP000176568"/>
    </source>
</evidence>